<evidence type="ECO:0000256" key="2">
    <source>
        <dbReference type="ARBA" id="ARBA00022603"/>
    </source>
</evidence>
<evidence type="ECO:0000256" key="3">
    <source>
        <dbReference type="ARBA" id="ARBA00022679"/>
    </source>
</evidence>
<dbReference type="GO" id="GO:0032259">
    <property type="term" value="P:methylation"/>
    <property type="evidence" value="ECO:0007669"/>
    <property type="project" value="UniProtKB-KW"/>
</dbReference>
<organism evidence="11 12">
    <name type="scientific">Ruminiclostridium cellulolyticum (strain ATCC 35319 / DSM 5812 / JCM 6584 / H10)</name>
    <name type="common">Clostridium cellulolyticum</name>
    <dbReference type="NCBI Taxonomy" id="394503"/>
    <lineage>
        <taxon>Bacteria</taxon>
        <taxon>Bacillati</taxon>
        <taxon>Bacillota</taxon>
        <taxon>Clostridia</taxon>
        <taxon>Eubacteriales</taxon>
        <taxon>Oscillospiraceae</taxon>
        <taxon>Ruminiclostridium</taxon>
    </lineage>
</organism>
<evidence type="ECO:0000256" key="9">
    <source>
        <dbReference type="SAM" id="MobiDB-lite"/>
    </source>
</evidence>
<keyword evidence="3" id="KW-0808">Transferase</keyword>
<dbReference type="GO" id="GO:0009307">
    <property type="term" value="P:DNA restriction-modification system"/>
    <property type="evidence" value="ECO:0007669"/>
    <property type="project" value="UniProtKB-KW"/>
</dbReference>
<dbReference type="REBASE" id="19946">
    <property type="entry name" value="M.CceORF3152P"/>
</dbReference>
<dbReference type="InterPro" id="IPR002941">
    <property type="entry name" value="DNA_methylase_N4/N6"/>
</dbReference>
<dbReference type="EC" id="2.1.1.-" evidence="8"/>
<dbReference type="Gene3D" id="3.40.50.150">
    <property type="entry name" value="Vaccinia Virus protein VP39"/>
    <property type="match status" value="1"/>
</dbReference>
<evidence type="ECO:0000256" key="1">
    <source>
        <dbReference type="ARBA" id="ARBA00010203"/>
    </source>
</evidence>
<accession>B8I0B7</accession>
<keyword evidence="5" id="KW-0680">Restriction system</keyword>
<dbReference type="HOGENOM" id="CLU_024927_2_0_9"/>
<dbReference type="SUPFAM" id="SSF53335">
    <property type="entry name" value="S-adenosyl-L-methionine-dependent methyltransferases"/>
    <property type="match status" value="1"/>
</dbReference>
<evidence type="ECO:0000256" key="4">
    <source>
        <dbReference type="ARBA" id="ARBA00022691"/>
    </source>
</evidence>
<sequence>MELNKIYNMDCLQGLKLLEQNTVDCCVTSPPYYGLRDYGLPETLWPEVEYSPLPGLPEINITEWKGCLGLEPTIEMFIGHIVLIFREVYRTLKKSGTCWVNFGDSYVGTGGDRKNPVQNELFNLQQSHTPGDGRYCRNKTLKKSGLKVKDMMGIPWRVAFALQADGWYLRMDIIWNKLNCMPESANDRPTKAHEYLFLLSKDKNYYFDNESIKEYCVNGDPNPPRGSEGVLGNPNKGRRGPGNWKIKSVGLPGESANRGTPSVPVAGKKEFRNKRSVWHVATDKLREAHFATFPPKLIEPCIIAGCPVGGTVLDIFMGSGTTAMVAEQNNRNYIGFELNPEYIEIANRTRLSNVQLKII</sequence>
<evidence type="ECO:0000256" key="7">
    <source>
        <dbReference type="ARBA" id="ARBA00049120"/>
    </source>
</evidence>
<dbReference type="STRING" id="394503.Ccel_3152"/>
<name>B8I0B7_RUMCH</name>
<dbReference type="AlphaFoldDB" id="B8I0B7"/>
<protein>
    <recommendedName>
        <fullName evidence="8">Methyltransferase</fullName>
        <ecNumber evidence="8">2.1.1.-</ecNumber>
    </recommendedName>
</protein>
<keyword evidence="2 11" id="KW-0489">Methyltransferase</keyword>
<evidence type="ECO:0000256" key="6">
    <source>
        <dbReference type="ARBA" id="ARBA00023125"/>
    </source>
</evidence>
<keyword evidence="12" id="KW-1185">Reference proteome</keyword>
<evidence type="ECO:0000313" key="11">
    <source>
        <dbReference type="EMBL" id="ACL77443.1"/>
    </source>
</evidence>
<dbReference type="Proteomes" id="UP000001349">
    <property type="component" value="Chromosome"/>
</dbReference>
<dbReference type="PROSITE" id="PS00093">
    <property type="entry name" value="N4_MTASE"/>
    <property type="match status" value="1"/>
</dbReference>
<evidence type="ECO:0000313" key="12">
    <source>
        <dbReference type="Proteomes" id="UP000001349"/>
    </source>
</evidence>
<dbReference type="GO" id="GO:0003677">
    <property type="term" value="F:DNA binding"/>
    <property type="evidence" value="ECO:0007669"/>
    <property type="project" value="UniProtKB-KW"/>
</dbReference>
<evidence type="ECO:0000256" key="8">
    <source>
        <dbReference type="RuleBase" id="RU362026"/>
    </source>
</evidence>
<comment type="catalytic activity">
    <reaction evidence="7">
        <text>a 2'-deoxycytidine in DNA + S-adenosyl-L-methionine = an N(4)-methyl-2'-deoxycytidine in DNA + S-adenosyl-L-homocysteine + H(+)</text>
        <dbReference type="Rhea" id="RHEA:16857"/>
        <dbReference type="Rhea" id="RHEA-COMP:11369"/>
        <dbReference type="Rhea" id="RHEA-COMP:13674"/>
        <dbReference type="ChEBI" id="CHEBI:15378"/>
        <dbReference type="ChEBI" id="CHEBI:57856"/>
        <dbReference type="ChEBI" id="CHEBI:59789"/>
        <dbReference type="ChEBI" id="CHEBI:85452"/>
        <dbReference type="ChEBI" id="CHEBI:137933"/>
        <dbReference type="EC" id="2.1.1.113"/>
    </reaction>
</comment>
<dbReference type="KEGG" id="cce:Ccel_3152"/>
<dbReference type="InterPro" id="IPR017985">
    <property type="entry name" value="MeTrfase_CN4_CS"/>
</dbReference>
<feature type="region of interest" description="Disordered" evidence="9">
    <location>
        <begin position="223"/>
        <end position="243"/>
    </location>
</feature>
<evidence type="ECO:0000256" key="5">
    <source>
        <dbReference type="ARBA" id="ARBA00022747"/>
    </source>
</evidence>
<proteinExistence type="inferred from homology"/>
<dbReference type="GO" id="GO:0015667">
    <property type="term" value="F:site-specific DNA-methyltransferase (cytosine-N4-specific) activity"/>
    <property type="evidence" value="ECO:0007669"/>
    <property type="project" value="UniProtKB-EC"/>
</dbReference>
<comment type="similarity">
    <text evidence="1">Belongs to the N(4)/N(6)-methyltransferase family. N(4) subfamily.</text>
</comment>
<dbReference type="PRINTS" id="PR00508">
    <property type="entry name" value="S21N4MTFRASE"/>
</dbReference>
<dbReference type="InterPro" id="IPR029063">
    <property type="entry name" value="SAM-dependent_MTases_sf"/>
</dbReference>
<keyword evidence="4" id="KW-0949">S-adenosyl-L-methionine</keyword>
<dbReference type="EMBL" id="CP001348">
    <property type="protein sequence ID" value="ACL77443.1"/>
    <property type="molecule type" value="Genomic_DNA"/>
</dbReference>
<dbReference type="GO" id="GO:0008170">
    <property type="term" value="F:N-methyltransferase activity"/>
    <property type="evidence" value="ECO:0007669"/>
    <property type="project" value="InterPro"/>
</dbReference>
<dbReference type="InterPro" id="IPR001091">
    <property type="entry name" value="RM_Methyltransferase"/>
</dbReference>
<keyword evidence="6" id="KW-0238">DNA-binding</keyword>
<dbReference type="Pfam" id="PF01555">
    <property type="entry name" value="N6_N4_Mtase"/>
    <property type="match status" value="1"/>
</dbReference>
<dbReference type="OrthoDB" id="9773571at2"/>
<dbReference type="RefSeq" id="WP_015926501.1">
    <property type="nucleotide sequence ID" value="NC_011898.1"/>
</dbReference>
<gene>
    <name evidence="11" type="ordered locus">Ccel_3152</name>
</gene>
<dbReference type="eggNOG" id="COG0863">
    <property type="taxonomic scope" value="Bacteria"/>
</dbReference>
<evidence type="ECO:0000259" key="10">
    <source>
        <dbReference type="Pfam" id="PF01555"/>
    </source>
</evidence>
<feature type="domain" description="DNA methylase N-4/N-6" evidence="10">
    <location>
        <begin position="23"/>
        <end position="347"/>
    </location>
</feature>
<reference evidence="11 12" key="1">
    <citation type="submission" date="2009-01" db="EMBL/GenBank/DDBJ databases">
        <title>Complete sequence of Clostridium cellulolyticum H10.</title>
        <authorList>
            <consortium name="US DOE Joint Genome Institute"/>
            <person name="Lucas S."/>
            <person name="Copeland A."/>
            <person name="Lapidus A."/>
            <person name="Glavina del Rio T."/>
            <person name="Dalin E."/>
            <person name="Tice H."/>
            <person name="Bruce D."/>
            <person name="Goodwin L."/>
            <person name="Pitluck S."/>
            <person name="Chertkov O."/>
            <person name="Saunders E."/>
            <person name="Brettin T."/>
            <person name="Detter J.C."/>
            <person name="Han C."/>
            <person name="Larimer F."/>
            <person name="Land M."/>
            <person name="Hauser L."/>
            <person name="Kyrpides N."/>
            <person name="Ivanova N."/>
            <person name="Zhou J."/>
            <person name="Richardson P."/>
        </authorList>
    </citation>
    <scope>NUCLEOTIDE SEQUENCE [LARGE SCALE GENOMIC DNA]</scope>
    <source>
        <strain evidence="12">ATCC 35319 / DSM 5812 / JCM 6584 / H10</strain>
    </source>
</reference>